<accession>L7ET27</accession>
<reference evidence="2 3" key="1">
    <citation type="journal article" date="2011" name="Plasmid">
        <title>Streptomyces turgidiscabies Car8 contains a modular pathogenicity island that shares virulence genes with other actinobacterial plant pathogens.</title>
        <authorList>
            <person name="Huguet-Tapia J.C."/>
            <person name="Badger J.H."/>
            <person name="Loria R."/>
            <person name="Pettis G.S."/>
        </authorList>
    </citation>
    <scope>NUCLEOTIDE SEQUENCE [LARGE SCALE GENOMIC DNA]</scope>
    <source>
        <strain evidence="2 3">Car8</strain>
    </source>
</reference>
<gene>
    <name evidence="2" type="ORF">STRTUCAR8_05514</name>
</gene>
<name>L7ET27_STRT8</name>
<dbReference type="RefSeq" id="WP_006383245.1">
    <property type="nucleotide sequence ID" value="NZ_AEJB01000650.1"/>
</dbReference>
<dbReference type="EMBL" id="AEJB01000650">
    <property type="protein sequence ID" value="ELP61871.1"/>
    <property type="molecule type" value="Genomic_DNA"/>
</dbReference>
<evidence type="ECO:0000313" key="3">
    <source>
        <dbReference type="Proteomes" id="UP000010931"/>
    </source>
</evidence>
<evidence type="ECO:0000313" key="2">
    <source>
        <dbReference type="EMBL" id="ELP61871.1"/>
    </source>
</evidence>
<dbReference type="Proteomes" id="UP000010931">
    <property type="component" value="Unassembled WGS sequence"/>
</dbReference>
<dbReference type="GeneID" id="97399420"/>
<evidence type="ECO:0000256" key="1">
    <source>
        <dbReference type="SAM" id="MobiDB-lite"/>
    </source>
</evidence>
<dbReference type="AlphaFoldDB" id="L7ET27"/>
<feature type="region of interest" description="Disordered" evidence="1">
    <location>
        <begin position="27"/>
        <end position="49"/>
    </location>
</feature>
<keyword evidence="3" id="KW-1185">Reference proteome</keyword>
<feature type="compositionally biased region" description="Polar residues" evidence="1">
    <location>
        <begin position="36"/>
        <end position="49"/>
    </location>
</feature>
<organism evidence="2 3">
    <name type="scientific">Streptomyces turgidiscabies (strain Car8)</name>
    <dbReference type="NCBI Taxonomy" id="698760"/>
    <lineage>
        <taxon>Bacteria</taxon>
        <taxon>Bacillati</taxon>
        <taxon>Actinomycetota</taxon>
        <taxon>Actinomycetes</taxon>
        <taxon>Kitasatosporales</taxon>
        <taxon>Streptomycetaceae</taxon>
        <taxon>Streptomyces</taxon>
    </lineage>
</organism>
<protein>
    <submittedName>
        <fullName evidence="2">Uncharacterized protein</fullName>
    </submittedName>
</protein>
<comment type="caution">
    <text evidence="2">The sequence shown here is derived from an EMBL/GenBank/DDBJ whole genome shotgun (WGS) entry which is preliminary data.</text>
</comment>
<proteinExistence type="predicted"/>
<sequence>MESDAENQVGKVIATSLQAVTGSTTTTQIGRVDDPGSTQVALQSVSNGNEQLRRRDVNDALLGEPFSLVMWVSPAPENTADAHLYLCTKSDHNFVCLDSLDI</sequence>